<reference evidence="1 2" key="1">
    <citation type="submission" date="2016-10" db="EMBL/GenBank/DDBJ databases">
        <authorList>
            <person name="Varghese N."/>
            <person name="Submissions S."/>
        </authorList>
    </citation>
    <scope>NUCLEOTIDE SEQUENCE [LARGE SCALE GENOMIC DNA]</scope>
    <source>
        <strain evidence="1 2">DSM 25353</strain>
    </source>
</reference>
<keyword evidence="2" id="KW-1185">Reference proteome</keyword>
<evidence type="ECO:0008006" key="3">
    <source>
        <dbReference type="Google" id="ProtNLM"/>
    </source>
</evidence>
<dbReference type="EMBL" id="FNNO01000001">
    <property type="protein sequence ID" value="SDW14012.1"/>
    <property type="molecule type" value="Genomic_DNA"/>
</dbReference>
<dbReference type="Proteomes" id="UP000198711">
    <property type="component" value="Unassembled WGS sequence"/>
</dbReference>
<protein>
    <recommendedName>
        <fullName evidence="3">DUF1896 domain-containing protein</fullName>
    </recommendedName>
</protein>
<sequence length="145" mass="16971">MQEVLIEKLHQYIAENNPDLLIALQEKGNVSGYLKEKIAEIDLLMNELLAINTPAYIIEERCMDELTKELRPSKFNYLISVLEEEFTSTYYRLKEGGLLTYEVINLIESCIPVFETFGFTLENENNRYLRYAIIGAVKEYFENKQ</sequence>
<accession>A0A8X8L9V9</accession>
<comment type="caution">
    <text evidence="1">The sequence shown here is derived from an EMBL/GenBank/DDBJ whole genome shotgun (WGS) entry which is preliminary data.</text>
</comment>
<dbReference type="AlphaFoldDB" id="A0A8X8L9V9"/>
<evidence type="ECO:0000313" key="1">
    <source>
        <dbReference type="EMBL" id="SDW14012.1"/>
    </source>
</evidence>
<evidence type="ECO:0000313" key="2">
    <source>
        <dbReference type="Proteomes" id="UP000198711"/>
    </source>
</evidence>
<dbReference type="RefSeq" id="WP_092721478.1">
    <property type="nucleotide sequence ID" value="NZ_FNNO01000001.1"/>
</dbReference>
<name>A0A8X8L9V9_9BACT</name>
<organism evidence="1 2">
    <name type="scientific">Hydrobacter penzbergensis</name>
    <dbReference type="NCBI Taxonomy" id="1235997"/>
    <lineage>
        <taxon>Bacteria</taxon>
        <taxon>Pseudomonadati</taxon>
        <taxon>Bacteroidota</taxon>
        <taxon>Chitinophagia</taxon>
        <taxon>Chitinophagales</taxon>
        <taxon>Chitinophagaceae</taxon>
        <taxon>Hydrobacter</taxon>
    </lineage>
</organism>
<gene>
    <name evidence="1" type="ORF">SAMN05444410_101327</name>
</gene>
<proteinExistence type="predicted"/>